<dbReference type="InterPro" id="IPR046360">
    <property type="entry name" value="T-box_DNA-bd"/>
</dbReference>
<dbReference type="EMBL" id="KE685817">
    <property type="protein sequence ID" value="ERE65036.1"/>
    <property type="molecule type" value="Genomic_DNA"/>
</dbReference>
<comment type="caution">
    <text evidence="6">Lacks conserved residue(s) required for the propagation of feature annotation.</text>
</comment>
<name>A0A061HXI0_CRIGR</name>
<dbReference type="AlphaFoldDB" id="A0A061HXI0"/>
<dbReference type="InterPro" id="IPR001699">
    <property type="entry name" value="TF_T-box"/>
</dbReference>
<comment type="subcellular location">
    <subcellularLocation>
        <location evidence="1 6">Nucleus</location>
    </subcellularLocation>
</comment>
<dbReference type="PRINTS" id="PR00937">
    <property type="entry name" value="TBOX"/>
</dbReference>
<evidence type="ECO:0000256" key="2">
    <source>
        <dbReference type="ARBA" id="ARBA00023015"/>
    </source>
</evidence>
<evidence type="ECO:0000256" key="4">
    <source>
        <dbReference type="ARBA" id="ARBA00023163"/>
    </source>
</evidence>
<dbReference type="SUPFAM" id="SSF49417">
    <property type="entry name" value="p53-like transcription factors"/>
    <property type="match status" value="1"/>
</dbReference>
<evidence type="ECO:0000256" key="5">
    <source>
        <dbReference type="ARBA" id="ARBA00023242"/>
    </source>
</evidence>
<evidence type="ECO:0000256" key="3">
    <source>
        <dbReference type="ARBA" id="ARBA00023125"/>
    </source>
</evidence>
<feature type="region of interest" description="Disordered" evidence="7">
    <location>
        <begin position="351"/>
        <end position="389"/>
    </location>
</feature>
<dbReference type="Proteomes" id="UP000030759">
    <property type="component" value="Unassembled WGS sequence"/>
</dbReference>
<evidence type="ECO:0000256" key="7">
    <source>
        <dbReference type="SAM" id="MobiDB-lite"/>
    </source>
</evidence>
<dbReference type="PANTHER" id="PTHR11267">
    <property type="entry name" value="T-BOX PROTEIN-RELATED"/>
    <property type="match status" value="1"/>
</dbReference>
<gene>
    <name evidence="9" type="ORF">H671_xg20565</name>
</gene>
<dbReference type="CDD" id="cd20200">
    <property type="entry name" value="T-box_TBX22-like"/>
    <property type="match status" value="1"/>
</dbReference>
<dbReference type="PROSITE" id="PS01283">
    <property type="entry name" value="TBOX_1"/>
    <property type="match status" value="1"/>
</dbReference>
<dbReference type="SMART" id="SM00425">
    <property type="entry name" value="TBOX"/>
    <property type="match status" value="1"/>
</dbReference>
<protein>
    <submittedName>
        <fullName evidence="9">T-box transcription factor TBX22</fullName>
    </submittedName>
</protein>
<dbReference type="Pfam" id="PF00907">
    <property type="entry name" value="T-box"/>
    <property type="match status" value="1"/>
</dbReference>
<feature type="region of interest" description="Disordered" evidence="7">
    <location>
        <begin position="49"/>
        <end position="115"/>
    </location>
</feature>
<dbReference type="GO" id="GO:0090571">
    <property type="term" value="C:RNA polymerase II transcription repressor complex"/>
    <property type="evidence" value="ECO:0007669"/>
    <property type="project" value="UniProtKB-ARBA"/>
</dbReference>
<feature type="compositionally biased region" description="Basic and acidic residues" evidence="7">
    <location>
        <begin position="72"/>
        <end position="81"/>
    </location>
</feature>
<dbReference type="InterPro" id="IPR008967">
    <property type="entry name" value="p53-like_TF_DNA-bd_sf"/>
</dbReference>
<organism evidence="9 10">
    <name type="scientific">Cricetulus griseus</name>
    <name type="common">Chinese hamster</name>
    <name type="synonym">Cricetulus barabensis griseus</name>
    <dbReference type="NCBI Taxonomy" id="10029"/>
    <lineage>
        <taxon>Eukaryota</taxon>
        <taxon>Metazoa</taxon>
        <taxon>Chordata</taxon>
        <taxon>Craniata</taxon>
        <taxon>Vertebrata</taxon>
        <taxon>Euteleostomi</taxon>
        <taxon>Mammalia</taxon>
        <taxon>Eutheria</taxon>
        <taxon>Euarchontoglires</taxon>
        <taxon>Glires</taxon>
        <taxon>Rodentia</taxon>
        <taxon>Myomorpha</taxon>
        <taxon>Muroidea</taxon>
        <taxon>Cricetidae</taxon>
        <taxon>Cricetinae</taxon>
        <taxon>Cricetulus</taxon>
    </lineage>
</organism>
<dbReference type="PANTHER" id="PTHR11267:SF116">
    <property type="entry name" value="T-BOX TRANSCRIPTION FACTOR TBX22"/>
    <property type="match status" value="1"/>
</dbReference>
<evidence type="ECO:0000259" key="8">
    <source>
        <dbReference type="PROSITE" id="PS50252"/>
    </source>
</evidence>
<dbReference type="GO" id="GO:0001708">
    <property type="term" value="P:cell fate specification"/>
    <property type="evidence" value="ECO:0007669"/>
    <property type="project" value="TreeGrafter"/>
</dbReference>
<dbReference type="GO" id="GO:0000981">
    <property type="term" value="F:DNA-binding transcription factor activity, RNA polymerase II-specific"/>
    <property type="evidence" value="ECO:0007669"/>
    <property type="project" value="TreeGrafter"/>
</dbReference>
<dbReference type="GO" id="GO:0000785">
    <property type="term" value="C:chromatin"/>
    <property type="evidence" value="ECO:0007669"/>
    <property type="project" value="TreeGrafter"/>
</dbReference>
<sequence>MCKFLLEPGTCVTENRTQVETLQRTFTPSPPGMALSSRAHAFSVEALIGRPSKRKSQDSTEEMQPELQEEQCLQKEEEEKVPSSASGDCCKQPEKRPKAESSKTSFSSCSGGESIGQESLHEKNIIQVELQGSDLWKRFHDIGTEMIITKAGRRMFPSVRIKVKGLDPVKQYYVILDVVPVDSKRYRYVYHSSQWMVAGNTDHSNITPRFYVHPDSPCSGETWMRQIISFDRVKLTNNEMDDKGHIILQSMHKYKPRVHVMEQDSSIDLSLIQSLPTEGVKTFFFKETEFTTVTAYQNQQITKLKIDRNPFAKGFRDPGRNRGVLDGFLETYQWRPSFTVDFKTFVADTQSESSGSSPVTSSGGAPSPSNTLLSPSCSPPTPSLHIPPSSFGTTYPETYLHNVNLPFCYKICPTNFWRPQPLVLPTPERLPSFNSSHSLPPLMMEVPMVSSRGVINSNSGLHEGCNGQCLQASQSTNQMLYGLQNPGNIFQPNPIAQGTLSCPFHPSQGCYRYNLSVPSRLQNATNHLSENDNSQTSFKEGRCDHSHWHPAVNNCL</sequence>
<dbReference type="GO" id="GO:0000978">
    <property type="term" value="F:RNA polymerase II cis-regulatory region sequence-specific DNA binding"/>
    <property type="evidence" value="ECO:0007669"/>
    <property type="project" value="InterPro"/>
</dbReference>
<feature type="compositionally biased region" description="Low complexity" evidence="7">
    <location>
        <begin position="102"/>
        <end position="115"/>
    </location>
</feature>
<feature type="compositionally biased region" description="Basic and acidic residues" evidence="7">
    <location>
        <begin position="91"/>
        <end position="101"/>
    </location>
</feature>
<reference evidence="10" key="1">
    <citation type="journal article" date="2013" name="Nat. Biotechnol.">
        <title>Chinese hamster genome sequenced from sorted chromosomes.</title>
        <authorList>
            <person name="Brinkrolf K."/>
            <person name="Rupp O."/>
            <person name="Laux H."/>
            <person name="Kollin F."/>
            <person name="Ernst W."/>
            <person name="Linke B."/>
            <person name="Kofler R."/>
            <person name="Romand S."/>
            <person name="Hesse F."/>
            <person name="Budach W.E."/>
            <person name="Galosy S."/>
            <person name="Muller D."/>
            <person name="Noll T."/>
            <person name="Wienberg J."/>
            <person name="Jostock T."/>
            <person name="Leonard M."/>
            <person name="Grillari J."/>
            <person name="Tauch A."/>
            <person name="Goesmann A."/>
            <person name="Helk B."/>
            <person name="Mott J.E."/>
            <person name="Puhler A."/>
            <person name="Borth N."/>
        </authorList>
    </citation>
    <scope>NUCLEOTIDE SEQUENCE [LARGE SCALE GENOMIC DNA]</scope>
    <source>
        <strain evidence="10">17A/GY</strain>
    </source>
</reference>
<dbReference type="Gene3D" id="2.60.40.820">
    <property type="entry name" value="Transcription factor, T-box"/>
    <property type="match status" value="1"/>
</dbReference>
<dbReference type="InterPro" id="IPR018186">
    <property type="entry name" value="TF_T-box_CS"/>
</dbReference>
<evidence type="ECO:0000256" key="6">
    <source>
        <dbReference type="PROSITE-ProRule" id="PRU00201"/>
    </source>
</evidence>
<evidence type="ECO:0000313" key="9">
    <source>
        <dbReference type="EMBL" id="ERE65036.1"/>
    </source>
</evidence>
<accession>A0A061HXI0</accession>
<feature type="compositionally biased region" description="Low complexity" evidence="7">
    <location>
        <begin position="351"/>
        <end position="376"/>
    </location>
</feature>
<evidence type="ECO:0000256" key="1">
    <source>
        <dbReference type="ARBA" id="ARBA00004123"/>
    </source>
</evidence>
<dbReference type="InterPro" id="IPR036960">
    <property type="entry name" value="T-box_sf"/>
</dbReference>
<keyword evidence="5 6" id="KW-0539">Nucleus</keyword>
<keyword evidence="4" id="KW-0804">Transcription</keyword>
<dbReference type="FunFam" id="2.60.40.820:FF:000001">
    <property type="entry name" value="T-box transcription factor TBX18"/>
    <property type="match status" value="1"/>
</dbReference>
<dbReference type="PROSITE" id="PS01264">
    <property type="entry name" value="TBOX_2"/>
    <property type="match status" value="1"/>
</dbReference>
<dbReference type="PROSITE" id="PS50252">
    <property type="entry name" value="TBOX_3"/>
    <property type="match status" value="1"/>
</dbReference>
<feature type="compositionally biased region" description="Acidic residues" evidence="7">
    <location>
        <begin position="59"/>
        <end position="69"/>
    </location>
</feature>
<keyword evidence="3 6" id="KW-0238">DNA-binding</keyword>
<proteinExistence type="predicted"/>
<feature type="domain" description="T-box" evidence="8">
    <location>
        <begin position="130"/>
        <end position="317"/>
    </location>
</feature>
<dbReference type="GO" id="GO:0045893">
    <property type="term" value="P:positive regulation of DNA-templated transcription"/>
    <property type="evidence" value="ECO:0007669"/>
    <property type="project" value="InterPro"/>
</dbReference>
<keyword evidence="2" id="KW-0805">Transcription regulation</keyword>
<evidence type="ECO:0000313" key="10">
    <source>
        <dbReference type="Proteomes" id="UP000030759"/>
    </source>
</evidence>